<feature type="region of interest" description="Disordered" evidence="1">
    <location>
        <begin position="463"/>
        <end position="527"/>
    </location>
</feature>
<evidence type="ECO:0000313" key="3">
    <source>
        <dbReference type="Proteomes" id="UP001287286"/>
    </source>
</evidence>
<name>A0ABR0BVI2_PURLI</name>
<feature type="region of interest" description="Disordered" evidence="1">
    <location>
        <begin position="359"/>
        <end position="422"/>
    </location>
</feature>
<feature type="compositionally biased region" description="Basic and acidic residues" evidence="1">
    <location>
        <begin position="100"/>
        <end position="115"/>
    </location>
</feature>
<gene>
    <name evidence="2" type="ORF">Purlil1_7853</name>
</gene>
<protein>
    <submittedName>
        <fullName evidence="2">Uncharacterized protein</fullName>
    </submittedName>
</protein>
<feature type="region of interest" description="Disordered" evidence="1">
    <location>
        <begin position="63"/>
        <end position="209"/>
    </location>
</feature>
<reference evidence="2 3" key="1">
    <citation type="journal article" date="2024" name="Microbiol. Resour. Announc.">
        <title>Genome annotations for the ascomycete fungi Trichoderma harzianum, Trichoderma aggressivum, and Purpureocillium lilacinum.</title>
        <authorList>
            <person name="Beijen E.P.W."/>
            <person name="Ohm R.A."/>
        </authorList>
    </citation>
    <scope>NUCLEOTIDE SEQUENCE [LARGE SCALE GENOMIC DNA]</scope>
    <source>
        <strain evidence="2 3">CBS 150709</strain>
    </source>
</reference>
<feature type="compositionally biased region" description="Low complexity" evidence="1">
    <location>
        <begin position="288"/>
        <end position="302"/>
    </location>
</feature>
<organism evidence="2 3">
    <name type="scientific">Purpureocillium lilacinum</name>
    <name type="common">Paecilomyces lilacinus</name>
    <dbReference type="NCBI Taxonomy" id="33203"/>
    <lineage>
        <taxon>Eukaryota</taxon>
        <taxon>Fungi</taxon>
        <taxon>Dikarya</taxon>
        <taxon>Ascomycota</taxon>
        <taxon>Pezizomycotina</taxon>
        <taxon>Sordariomycetes</taxon>
        <taxon>Hypocreomycetidae</taxon>
        <taxon>Hypocreales</taxon>
        <taxon>Ophiocordycipitaceae</taxon>
        <taxon>Purpureocillium</taxon>
    </lineage>
</organism>
<feature type="region of interest" description="Disordered" evidence="1">
    <location>
        <begin position="637"/>
        <end position="699"/>
    </location>
</feature>
<dbReference type="EMBL" id="JAWRVI010000029">
    <property type="protein sequence ID" value="KAK4087796.1"/>
    <property type="molecule type" value="Genomic_DNA"/>
</dbReference>
<feature type="region of interest" description="Disordered" evidence="1">
    <location>
        <begin position="427"/>
        <end position="446"/>
    </location>
</feature>
<feature type="compositionally biased region" description="Basic residues" evidence="1">
    <location>
        <begin position="200"/>
        <end position="209"/>
    </location>
</feature>
<proteinExistence type="predicted"/>
<evidence type="ECO:0000313" key="2">
    <source>
        <dbReference type="EMBL" id="KAK4087796.1"/>
    </source>
</evidence>
<dbReference type="Proteomes" id="UP001287286">
    <property type="component" value="Unassembled WGS sequence"/>
</dbReference>
<feature type="compositionally biased region" description="Basic and acidic residues" evidence="1">
    <location>
        <begin position="321"/>
        <end position="332"/>
    </location>
</feature>
<sequence length="787" mass="85119">MKAVERVPFDGEDAHTARVSCSKSEAASSDGDGMHRFMCAAMVPFRTGTYINWGPGPGTRKLGGVMGSASASKRKVHIRSRNGGLGPKQREAASSTASELRQKGGDPDASRRGRATDTSQARLRARPEAEAPSAGTTYLFSPAGLGQEGQRELEPTCMPAKRNAATRGPRGGPRLRVSRRLSGARAGSSSDLPGGQPALQRHRHRHGHGHCLRLPGSADDDDDDARWFVGWCDVCDQTAALQPDHDGVSLPVAHSGVHSRTSRGDETRRDETTRDEQRARWTTRPKNNNRSSQNTTSQLSRRLAGQDIPDVAVANASNRDTYMHDETGRAEPRSSSPPSPVRYVSVSFRGRAFDLGLVTPRRSSIAGRTDPRPGGAEGQDTGMQETAPHPSETTRGERAAAAADAGATEEESGGAACDAAADDDDDVVSTLNSRRHQPTRAGMASSPCNVMDLRHASWAAINPTTTTGFAPSRGSTDRQNHHHQPPPPPPSSVTTTRHRPSVCHHPAPPRATTHRNISRTPTLFSSPSSALPCGLIIYPCPVEAHFCTFPSALDIISAHCPRIAVLPSPTNCPTLLRRPADGRKIIDEKRGGLFFCLTHAFGRPFGVRTRCSRHIQVRLVCTVSACTLSMRVRCTQRRRPSQATARHPTKAGRRSSPPSAPPLARASSSHDGPTRVPQARPSAPPPSCGARQTKTMDKATDRDLDLENARACPPPMLRVMWRRRTYVDRRCASLSSSFRPTSQARTRRGAIMPLLLYHAKPGRRVEVSDPMRMTFVCAMPGVATHAW</sequence>
<feature type="compositionally biased region" description="Polar residues" evidence="1">
    <location>
        <begin position="518"/>
        <end position="527"/>
    </location>
</feature>
<accession>A0ABR0BVI2</accession>
<feature type="compositionally biased region" description="Low complexity" evidence="1">
    <location>
        <begin position="180"/>
        <end position="190"/>
    </location>
</feature>
<comment type="caution">
    <text evidence="2">The sequence shown here is derived from an EMBL/GenBank/DDBJ whole genome shotgun (WGS) entry which is preliminary data.</text>
</comment>
<feature type="compositionally biased region" description="Low complexity" evidence="1">
    <location>
        <begin position="654"/>
        <end position="669"/>
    </location>
</feature>
<feature type="region of interest" description="Disordered" evidence="1">
    <location>
        <begin position="246"/>
        <end position="342"/>
    </location>
</feature>
<evidence type="ECO:0000256" key="1">
    <source>
        <dbReference type="SAM" id="MobiDB-lite"/>
    </source>
</evidence>
<keyword evidence="3" id="KW-1185">Reference proteome</keyword>
<feature type="compositionally biased region" description="Basic and acidic residues" evidence="1">
    <location>
        <begin position="262"/>
        <end position="279"/>
    </location>
</feature>